<keyword evidence="3" id="KW-1185">Reference proteome</keyword>
<keyword evidence="1" id="KW-1133">Transmembrane helix</keyword>
<protein>
    <submittedName>
        <fullName evidence="2">Uncharacterized protein</fullName>
    </submittedName>
</protein>
<dbReference type="EMBL" id="PYOC01000002">
    <property type="protein sequence ID" value="PSV48542.1"/>
    <property type="molecule type" value="Genomic_DNA"/>
</dbReference>
<proteinExistence type="predicted"/>
<organism evidence="2 3">
    <name type="scientific">Photobacterium indicum</name>
    <dbReference type="NCBI Taxonomy" id="81447"/>
    <lineage>
        <taxon>Bacteria</taxon>
        <taxon>Pseudomonadati</taxon>
        <taxon>Pseudomonadota</taxon>
        <taxon>Gammaproteobacteria</taxon>
        <taxon>Vibrionales</taxon>
        <taxon>Vibrionaceae</taxon>
        <taxon>Photobacterium</taxon>
    </lineage>
</organism>
<accession>A0A2T3LB47</accession>
<keyword evidence="1" id="KW-0472">Membrane</keyword>
<feature type="transmembrane region" description="Helical" evidence="1">
    <location>
        <begin position="6"/>
        <end position="25"/>
    </location>
</feature>
<evidence type="ECO:0000313" key="2">
    <source>
        <dbReference type="EMBL" id="PSV48542.1"/>
    </source>
</evidence>
<gene>
    <name evidence="2" type="ORF">C9J47_08510</name>
</gene>
<dbReference type="AlphaFoldDB" id="A0A2T3LB47"/>
<evidence type="ECO:0000256" key="1">
    <source>
        <dbReference type="SAM" id="Phobius"/>
    </source>
</evidence>
<dbReference type="Proteomes" id="UP000241803">
    <property type="component" value="Unassembled WGS sequence"/>
</dbReference>
<keyword evidence="1" id="KW-0812">Transmembrane</keyword>
<name>A0A2T3LB47_9GAMM</name>
<evidence type="ECO:0000313" key="3">
    <source>
        <dbReference type="Proteomes" id="UP000241803"/>
    </source>
</evidence>
<comment type="caution">
    <text evidence="2">The sequence shown here is derived from an EMBL/GenBank/DDBJ whole genome shotgun (WGS) entry which is preliminary data.</text>
</comment>
<sequence length="59" mass="6860">MKTEALASVFLCHFFVFIAVFIIVFDKRKHEKTGYKNIDALFCFKNDILIMDPVSPFEA</sequence>
<reference evidence="2 3" key="1">
    <citation type="submission" date="2018-03" db="EMBL/GenBank/DDBJ databases">
        <title>Whole genome sequencing of Histamine producing bacteria.</title>
        <authorList>
            <person name="Butler K."/>
        </authorList>
    </citation>
    <scope>NUCLEOTIDE SEQUENCE [LARGE SCALE GENOMIC DNA]</scope>
    <source>
        <strain evidence="2 3">ATCC 19614</strain>
    </source>
</reference>